<gene>
    <name evidence="2" type="ORF">UFOPK2334_00041</name>
</gene>
<evidence type="ECO:0000256" key="1">
    <source>
        <dbReference type="SAM" id="MobiDB-lite"/>
    </source>
</evidence>
<feature type="compositionally biased region" description="Acidic residues" evidence="1">
    <location>
        <begin position="94"/>
        <end position="103"/>
    </location>
</feature>
<dbReference type="EMBL" id="CAEZXA010000002">
    <property type="protein sequence ID" value="CAB4662682.1"/>
    <property type="molecule type" value="Genomic_DNA"/>
</dbReference>
<organism evidence="2">
    <name type="scientific">freshwater metagenome</name>
    <dbReference type="NCBI Taxonomy" id="449393"/>
    <lineage>
        <taxon>unclassified sequences</taxon>
        <taxon>metagenomes</taxon>
        <taxon>ecological metagenomes</taxon>
    </lineage>
</organism>
<reference evidence="2" key="1">
    <citation type="submission" date="2020-05" db="EMBL/GenBank/DDBJ databases">
        <authorList>
            <person name="Chiriac C."/>
            <person name="Salcher M."/>
            <person name="Ghai R."/>
            <person name="Kavagutti S V."/>
        </authorList>
    </citation>
    <scope>NUCLEOTIDE SEQUENCE</scope>
</reference>
<evidence type="ECO:0000313" key="2">
    <source>
        <dbReference type="EMBL" id="CAB4662682.1"/>
    </source>
</evidence>
<name>A0A6J6LLV5_9ZZZZ</name>
<dbReference type="AlphaFoldDB" id="A0A6J6LLV5"/>
<feature type="compositionally biased region" description="Basic and acidic residues" evidence="1">
    <location>
        <begin position="104"/>
        <end position="117"/>
    </location>
</feature>
<feature type="region of interest" description="Disordered" evidence="1">
    <location>
        <begin position="1"/>
        <end position="117"/>
    </location>
</feature>
<feature type="compositionally biased region" description="Acidic residues" evidence="1">
    <location>
        <begin position="9"/>
        <end position="52"/>
    </location>
</feature>
<feature type="compositionally biased region" description="Basic and acidic residues" evidence="1">
    <location>
        <begin position="80"/>
        <end position="91"/>
    </location>
</feature>
<proteinExistence type="predicted"/>
<accession>A0A6J6LLV5</accession>
<protein>
    <submittedName>
        <fullName evidence="2">Unannotated protein</fullName>
    </submittedName>
</protein>
<feature type="compositionally biased region" description="Acidic residues" evidence="1">
    <location>
        <begin position="63"/>
        <end position="79"/>
    </location>
</feature>
<sequence>MAKKKIEPIDSEIEIDLDGEDIDDLDGLELDEPLSEDDDDALLEDDEDDDESMGATIVRKAGDDEDDDDDMVAPDDVEEDLSKILKDRLASEDLPAEEDEVPESDERSTGDDELQPKRADELLCNSCFLLVRKNAPMCPIGDDACPVFVK</sequence>